<dbReference type="RefSeq" id="WP_051510917.1">
    <property type="nucleotide sequence ID" value="NZ_AWSA01000049.1"/>
</dbReference>
<reference evidence="7 8" key="1">
    <citation type="submission" date="2013-08" db="EMBL/GenBank/DDBJ databases">
        <title>Intrasporangium oryzae NRRL B-24470.</title>
        <authorList>
            <person name="Liu H."/>
            <person name="Wang G."/>
        </authorList>
    </citation>
    <scope>NUCLEOTIDE SEQUENCE [LARGE SCALE GENOMIC DNA]</scope>
    <source>
        <strain evidence="7 8">NRRL B-24470</strain>
    </source>
</reference>
<feature type="domain" description="DNA2/NAM7 helicase-like C-terminal" evidence="5">
    <location>
        <begin position="943"/>
        <end position="1114"/>
    </location>
</feature>
<dbReference type="PANTHER" id="PTHR43788">
    <property type="entry name" value="DNA2/NAM7 HELICASE FAMILY MEMBER"/>
    <property type="match status" value="1"/>
</dbReference>
<evidence type="ECO:0000256" key="2">
    <source>
        <dbReference type="ARBA" id="ARBA00022801"/>
    </source>
</evidence>
<gene>
    <name evidence="7" type="ORF">N865_13010</name>
</gene>
<dbReference type="Proteomes" id="UP000019489">
    <property type="component" value="Unassembled WGS sequence"/>
</dbReference>
<evidence type="ECO:0000256" key="1">
    <source>
        <dbReference type="ARBA" id="ARBA00022741"/>
    </source>
</evidence>
<evidence type="ECO:0000259" key="6">
    <source>
        <dbReference type="Pfam" id="PF13482"/>
    </source>
</evidence>
<proteinExistence type="predicted"/>
<organism evidence="7 8">
    <name type="scientific">Intrasporangium oryzae NRRL B-24470</name>
    <dbReference type="NCBI Taxonomy" id="1386089"/>
    <lineage>
        <taxon>Bacteria</taxon>
        <taxon>Bacillati</taxon>
        <taxon>Actinomycetota</taxon>
        <taxon>Actinomycetes</taxon>
        <taxon>Micrococcales</taxon>
        <taxon>Intrasporangiaceae</taxon>
        <taxon>Intrasporangium</taxon>
    </lineage>
</organism>
<dbReference type="GO" id="GO:0005524">
    <property type="term" value="F:ATP binding"/>
    <property type="evidence" value="ECO:0007669"/>
    <property type="project" value="UniProtKB-KW"/>
</dbReference>
<evidence type="ECO:0000256" key="3">
    <source>
        <dbReference type="ARBA" id="ARBA00022806"/>
    </source>
</evidence>
<dbReference type="OrthoDB" id="9757917at2"/>
<dbReference type="InterPro" id="IPR038720">
    <property type="entry name" value="YprB_RNase_H-like_dom"/>
</dbReference>
<dbReference type="EMBL" id="AWSA01000049">
    <property type="protein sequence ID" value="EWT00265.1"/>
    <property type="molecule type" value="Genomic_DNA"/>
</dbReference>
<dbReference type="GO" id="GO:0016787">
    <property type="term" value="F:hydrolase activity"/>
    <property type="evidence" value="ECO:0007669"/>
    <property type="project" value="UniProtKB-KW"/>
</dbReference>
<dbReference type="PATRIC" id="fig|1386089.3.peg.3529"/>
<dbReference type="eggNOG" id="COG1112">
    <property type="taxonomic scope" value="Bacteria"/>
</dbReference>
<dbReference type="InterPro" id="IPR012337">
    <property type="entry name" value="RNaseH-like_sf"/>
</dbReference>
<dbReference type="GO" id="GO:0043139">
    <property type="term" value="F:5'-3' DNA helicase activity"/>
    <property type="evidence" value="ECO:0007669"/>
    <property type="project" value="TreeGrafter"/>
</dbReference>
<dbReference type="eggNOG" id="COG2251">
    <property type="taxonomic scope" value="Bacteria"/>
</dbReference>
<dbReference type="CDD" id="cd17934">
    <property type="entry name" value="DEXXQc_Upf1-like"/>
    <property type="match status" value="1"/>
</dbReference>
<feature type="domain" description="YprB ribonuclease H-like" evidence="6">
    <location>
        <begin position="316"/>
        <end position="509"/>
    </location>
</feature>
<dbReference type="STRING" id="1386089.N865_13010"/>
<evidence type="ECO:0000313" key="8">
    <source>
        <dbReference type="Proteomes" id="UP000019489"/>
    </source>
</evidence>
<comment type="caution">
    <text evidence="7">The sequence shown here is derived from an EMBL/GenBank/DDBJ whole genome shotgun (WGS) entry which is preliminary data.</text>
</comment>
<keyword evidence="8" id="KW-1185">Reference proteome</keyword>
<dbReference type="SUPFAM" id="SSF53098">
    <property type="entry name" value="Ribonuclease H-like"/>
    <property type="match status" value="1"/>
</dbReference>
<dbReference type="Pfam" id="PF13087">
    <property type="entry name" value="AAA_12"/>
    <property type="match status" value="1"/>
</dbReference>
<name>W9G2N8_9MICO</name>
<keyword evidence="1" id="KW-0547">Nucleotide-binding</keyword>
<dbReference type="AlphaFoldDB" id="W9G2N8"/>
<dbReference type="InterPro" id="IPR047187">
    <property type="entry name" value="SF1_C_Upf1"/>
</dbReference>
<dbReference type="CDD" id="cd18808">
    <property type="entry name" value="SF1_C_Upf1"/>
    <property type="match status" value="1"/>
</dbReference>
<keyword evidence="3" id="KW-0347">Helicase</keyword>
<protein>
    <submittedName>
        <fullName evidence="7">Nuclease</fullName>
    </submittedName>
</protein>
<dbReference type="NCBIfam" id="TIGR03491">
    <property type="entry name" value="TM0106 family RecB-like putative nuclease"/>
    <property type="match status" value="1"/>
</dbReference>
<accession>W9G2N8</accession>
<dbReference type="Pfam" id="PF13482">
    <property type="entry name" value="RNase_H_2"/>
    <property type="match status" value="1"/>
</dbReference>
<dbReference type="PANTHER" id="PTHR43788:SF8">
    <property type="entry name" value="DNA-BINDING PROTEIN SMUBP-2"/>
    <property type="match status" value="1"/>
</dbReference>
<dbReference type="InterPro" id="IPR019993">
    <property type="entry name" value="RecB_nuclease_TM0106_put"/>
</dbReference>
<dbReference type="Pfam" id="PF13604">
    <property type="entry name" value="AAA_30"/>
    <property type="match status" value="1"/>
</dbReference>
<dbReference type="Gene3D" id="3.40.50.300">
    <property type="entry name" value="P-loop containing nucleotide triphosphate hydrolases"/>
    <property type="match status" value="2"/>
</dbReference>
<dbReference type="InterPro" id="IPR041679">
    <property type="entry name" value="DNA2/NAM7-like_C"/>
</dbReference>
<keyword evidence="4" id="KW-0067">ATP-binding</keyword>
<sequence length="1162" mass="127362">MFLVGERVVWSASDLAAASQCEFQVARRLDARLGRVEPAAEPVDALQDRIATLGDEHERRLLDRYRATAEVACIERLQGRHTDEALRDLRDRSLARFAAGVVVYQPGFYDGEFFGYADFVEPSDAGWVVADAKLARSAKPKAMLQVAAYADQLSAAGLSVAPEGALLLGDGRREPVPLRDVLPVFRARRDRLREIVRDRLGASGAAQWDDDLLTLCGSCPECVAAIEAHDDLLLVAGLRRDQRRRLREAGVRTIHDLARATEGPAALTPATFARLRTQAAAQVGQLESGVVAFSPVDNHAPDDRPPFLPPPSPGDIFFDFEGDPLYSEDDPATAGLEYLWGLRLASERPGEGEFVPLWAHDYADERQAFADFMTIVADRSARHPDLHIYHYAPYETTALKRLAGRYGLFEAQLDDLLRRQVFVDLYAVVRRAVVVSQPSYSIKKLEPLYMGDELREGDVQKGDVSIAEYHLYRLDREHGDEESAATRLKALQEYNAYDCLSTQRLRDWLIDTVGVRVTTPRPDDKPELRVPSDVAQERERLAAALTDRAEATTEPASTRAWRLLSAAVGYHRREDLPFWWDHFHRLKTHVNEWADDRDVFVVASGEVVSDWATERRQRNPRRTLRLTGAWSPGSSPSSQAYATYALPAPPGTEAHDSYVWAKREREVSTPDDEQPEVVEVVETCSPGESFGDLPVALTPTSVPAGVIEKSIQRYADDALAADEPADPAWDLLTRRPPRLVEGRRLPPLTDGVVAAVTEAVTALDRSYLAVQGPPGSGKSWSAAQVIRDLVETHHWTVGVVAQSHAVVEHLLDGIVEHGLDPQLVGKSAPHRSAHAWTEVTGNGPGRVAWVDEHRARGRGCVLGGTAWTFSAETLTQAFDLLVIDEAGQFALANTVAVSRAARNLLLLGDPQQLPQVCQGQHPEPVDESALGWLMGTRHTLPAEHGYFLATSHRMCEAVCAPVSGLSYDGRLVSSAPDRLLAGVEPGIRSVAVPHSGNRTSSPEEADAVADEVAAVLGRPWTEDGETRPLGERDVLVVAPYNAQVALIRRTLAARGFRGVRVGTVDKFQGQQAPVTIVSLAVSSPRDAPRGMDFLLNRNRLNVAVSRAKWTAVIVYSPQMTHYMPTTVIGLAELGGFLGLIEASHGQQQAAGTSVLAGSLHRH</sequence>
<dbReference type="InterPro" id="IPR027417">
    <property type="entry name" value="P-loop_NTPase"/>
</dbReference>
<dbReference type="InterPro" id="IPR050534">
    <property type="entry name" value="Coronavir_polyprotein_1ab"/>
</dbReference>
<evidence type="ECO:0000256" key="4">
    <source>
        <dbReference type="ARBA" id="ARBA00022840"/>
    </source>
</evidence>
<evidence type="ECO:0000313" key="7">
    <source>
        <dbReference type="EMBL" id="EWT00265.1"/>
    </source>
</evidence>
<dbReference type="SUPFAM" id="SSF52540">
    <property type="entry name" value="P-loop containing nucleoside triphosphate hydrolases"/>
    <property type="match status" value="1"/>
</dbReference>
<keyword evidence="2" id="KW-0378">Hydrolase</keyword>
<evidence type="ECO:0000259" key="5">
    <source>
        <dbReference type="Pfam" id="PF13087"/>
    </source>
</evidence>